<keyword evidence="1" id="KW-0812">Transmembrane</keyword>
<dbReference type="AlphaFoldDB" id="A0A1T4RV33"/>
<gene>
    <name evidence="2" type="primary">xcpT_1</name>
    <name evidence="2" type="ORF">CZ814_01387</name>
</gene>
<dbReference type="Pfam" id="PF07963">
    <property type="entry name" value="N_methyl"/>
    <property type="match status" value="1"/>
</dbReference>
<evidence type="ECO:0000313" key="3">
    <source>
        <dbReference type="Proteomes" id="UP000191116"/>
    </source>
</evidence>
<dbReference type="Gene3D" id="3.30.700.10">
    <property type="entry name" value="Glycoprotein, Type 4 Pilin"/>
    <property type="match status" value="1"/>
</dbReference>
<feature type="transmembrane region" description="Helical" evidence="1">
    <location>
        <begin position="6"/>
        <end position="28"/>
    </location>
</feature>
<dbReference type="InterPro" id="IPR045584">
    <property type="entry name" value="Pilin-like"/>
</dbReference>
<sequence length="244" mass="26537">MKHKLGFTLIELVIVIVILGILAVIAAPKFMSIQSDARKADLQQLAATLKSTIATVNAKAMIEGKETALSDTVDGIAIANGYPTATNSGIVQSLASSNAWYHYPIDIKKLALGDHFWSDWAGNKLQLNTGMMVFSLKNLSGLTQSQILNRHCYVMYFDLAAGDAASGKAQSNANDGKSTSGWRNKLYQLHKKIWQKGICPYVLKPFKLDSYFTICHQPTEGKGSAGDNLPSLNAPMIKVVDDKC</sequence>
<dbReference type="Proteomes" id="UP000191116">
    <property type="component" value="Unassembled WGS sequence"/>
</dbReference>
<keyword evidence="1" id="KW-1133">Transmembrane helix</keyword>
<dbReference type="RefSeq" id="WP_080174254.1">
    <property type="nucleotide sequence ID" value="NZ_AP024854.1"/>
</dbReference>
<protein>
    <submittedName>
        <fullName evidence="2">Type II secretion system protein G</fullName>
    </submittedName>
</protein>
<dbReference type="OrthoDB" id="5825660at2"/>
<name>A0A1T4RV33_9GAMM</name>
<accession>A0A1T4RV33</accession>
<dbReference type="EMBL" id="FUWP01000005">
    <property type="protein sequence ID" value="SKA19628.1"/>
    <property type="molecule type" value="Genomic_DNA"/>
</dbReference>
<evidence type="ECO:0000313" key="2">
    <source>
        <dbReference type="EMBL" id="SKA19628.1"/>
    </source>
</evidence>
<evidence type="ECO:0000256" key="1">
    <source>
        <dbReference type="SAM" id="Phobius"/>
    </source>
</evidence>
<dbReference type="InterPro" id="IPR012902">
    <property type="entry name" value="N_methyl_site"/>
</dbReference>
<keyword evidence="1" id="KW-0472">Membrane</keyword>
<proteinExistence type="predicted"/>
<dbReference type="NCBIfam" id="TIGR02532">
    <property type="entry name" value="IV_pilin_GFxxxE"/>
    <property type="match status" value="1"/>
</dbReference>
<organism evidence="2 3">
    <name type="scientific">Photobacterium toruni</name>
    <dbReference type="NCBI Taxonomy" id="1935446"/>
    <lineage>
        <taxon>Bacteria</taxon>
        <taxon>Pseudomonadati</taxon>
        <taxon>Pseudomonadota</taxon>
        <taxon>Gammaproteobacteria</taxon>
        <taxon>Vibrionales</taxon>
        <taxon>Vibrionaceae</taxon>
        <taxon>Photobacterium</taxon>
    </lineage>
</organism>
<dbReference type="SUPFAM" id="SSF54523">
    <property type="entry name" value="Pili subunits"/>
    <property type="match status" value="1"/>
</dbReference>
<reference evidence="2 3" key="1">
    <citation type="submission" date="2017-02" db="EMBL/GenBank/DDBJ databases">
        <authorList>
            <person name="Peterson S.W."/>
        </authorList>
    </citation>
    <scope>NUCLEOTIDE SEQUENCE [LARGE SCALE GENOMIC DNA]</scope>
    <source>
        <strain evidence="2 3">CECT 9189</strain>
    </source>
</reference>